<gene>
    <name evidence="2" type="ORF">G9Q97_16805</name>
</gene>
<reference evidence="2 3" key="1">
    <citation type="submission" date="2020-03" db="EMBL/GenBank/DDBJ databases">
        <title>Cyclobacterium plantarum sp. nov., a marine bacterium isolated from a coastal-marine wetland.</title>
        <authorList>
            <person name="Sanchez-Porro C."/>
            <person name="Ventosa A."/>
            <person name="Amoozegar M."/>
        </authorList>
    </citation>
    <scope>NUCLEOTIDE SEQUENCE [LARGE SCALE GENOMIC DNA]</scope>
    <source>
        <strain evidence="2 3">GBPx2</strain>
    </source>
</reference>
<accession>A0ABX0HE66</accession>
<keyword evidence="3" id="KW-1185">Reference proteome</keyword>
<evidence type="ECO:0000256" key="1">
    <source>
        <dbReference type="SAM" id="MobiDB-lite"/>
    </source>
</evidence>
<evidence type="ECO:0000313" key="3">
    <source>
        <dbReference type="Proteomes" id="UP000649799"/>
    </source>
</evidence>
<comment type="caution">
    <text evidence="2">The sequence shown here is derived from an EMBL/GenBank/DDBJ whole genome shotgun (WGS) entry which is preliminary data.</text>
</comment>
<dbReference type="RefSeq" id="WP_166148895.1">
    <property type="nucleotide sequence ID" value="NZ_JAANYN010000007.1"/>
</dbReference>
<feature type="compositionally biased region" description="Polar residues" evidence="1">
    <location>
        <begin position="378"/>
        <end position="389"/>
    </location>
</feature>
<sequence length="403" mass="45255">MLNNQFEYLPVNWVDGMKINKSHFIAQNNAHTHHMALGLSTTLNEFNYGLLPVSGNVPKISVSIDNQQQVQVRLLQCQAVTRGGHLIQLTEGEGANAQANGLTQTELNLSFQRLKGKSSDFYIVLVINPFERNPFGQADLTELSPRLPFTRPAYTLHLIPADELSSHSIGEYQLPIGKISLLENNVSLDDAYIPPCARISSHYELINVHAGMEQFFSKLELNSLQIIQKIFQKKQQNDMAQIVQKLGEQVIQFTSAHLGSFKLEGMDQAPLHLVNRAVAFARLLKNSLDFYIGSGKEELINYFVDWCGVGKGELESCLTDLAHHPYDHLNIQSSIDKMEAMARCVGDLWMNLAKLDYIGKRKDTGIFVKEQVSEKEQGSSSKSHVNPPTSDERQGKRNSFFLE</sequence>
<name>A0ABX0HE66_9BACT</name>
<feature type="region of interest" description="Disordered" evidence="1">
    <location>
        <begin position="370"/>
        <end position="403"/>
    </location>
</feature>
<proteinExistence type="predicted"/>
<evidence type="ECO:0000313" key="2">
    <source>
        <dbReference type="EMBL" id="NHE58471.1"/>
    </source>
</evidence>
<dbReference type="EMBL" id="JAANYN010000007">
    <property type="protein sequence ID" value="NHE58471.1"/>
    <property type="molecule type" value="Genomic_DNA"/>
</dbReference>
<organism evidence="2 3">
    <name type="scientific">Cyclobacterium plantarum</name>
    <dbReference type="NCBI Taxonomy" id="2716263"/>
    <lineage>
        <taxon>Bacteria</taxon>
        <taxon>Pseudomonadati</taxon>
        <taxon>Bacteroidota</taxon>
        <taxon>Cytophagia</taxon>
        <taxon>Cytophagales</taxon>
        <taxon>Cyclobacteriaceae</taxon>
        <taxon>Cyclobacterium</taxon>
    </lineage>
</organism>
<dbReference type="Proteomes" id="UP000649799">
    <property type="component" value="Unassembled WGS sequence"/>
</dbReference>
<protein>
    <submittedName>
        <fullName evidence="2">Type VI secretion system baseplate subunit TssK</fullName>
    </submittedName>
</protein>